<gene>
    <name evidence="1" type="ORF">FOZ62_001268</name>
</gene>
<protein>
    <submittedName>
        <fullName evidence="1">Uncharacterized protein</fullName>
    </submittedName>
</protein>
<dbReference type="EMBL" id="JABANM010022674">
    <property type="protein sequence ID" value="KAF4719187.1"/>
    <property type="molecule type" value="Genomic_DNA"/>
</dbReference>
<evidence type="ECO:0000313" key="2">
    <source>
        <dbReference type="Proteomes" id="UP000574390"/>
    </source>
</evidence>
<dbReference type="Proteomes" id="UP000574390">
    <property type="component" value="Unassembled WGS sequence"/>
</dbReference>
<dbReference type="AlphaFoldDB" id="A0A7J6RFG5"/>
<evidence type="ECO:0000313" key="1">
    <source>
        <dbReference type="EMBL" id="KAF4719187.1"/>
    </source>
</evidence>
<proteinExistence type="predicted"/>
<comment type="caution">
    <text evidence="1">The sequence shown here is derived from an EMBL/GenBank/DDBJ whole genome shotgun (WGS) entry which is preliminary data.</text>
</comment>
<organism evidence="1 2">
    <name type="scientific">Perkinsus olseni</name>
    <name type="common">Perkinsus atlanticus</name>
    <dbReference type="NCBI Taxonomy" id="32597"/>
    <lineage>
        <taxon>Eukaryota</taxon>
        <taxon>Sar</taxon>
        <taxon>Alveolata</taxon>
        <taxon>Perkinsozoa</taxon>
        <taxon>Perkinsea</taxon>
        <taxon>Perkinsida</taxon>
        <taxon>Perkinsidae</taxon>
        <taxon>Perkinsus</taxon>
    </lineage>
</organism>
<name>A0A7J6RFG5_PEROL</name>
<accession>A0A7J6RFG5</accession>
<sequence>MALDLHLFESMVQKSAGMGSLPELLCEFAPYIGKRDLTLDCPREEVLVSPPPSYIFVMNEDLCGVYPTPTGVYIRKPLERGEEVMLIQYDLKSDPKPTGSSVAVYGLPDEHGSAMEMACTDDFIFVLFGPGHLFCIDRQQDGERAQAKHIWFSTSKDIKMNRLLVCHSKSRSVRLLTSCSALSWQLVVLELESRQDPLLFRMVTRDMVFPITPEEVPADALSPHIFVQDVIPVSPCMLAVIHTLAGCPKRFFTLCDLSLRVLGPPMALLDLDNHYERGGTQLVCGEKNVIYRMVESPYLRISCYDSSDNDECDDYGGLSYYGTYRPTRRRTKIARKCGTRSMILSHYVSKERNNSAA</sequence>
<reference evidence="1 2" key="1">
    <citation type="submission" date="2020-04" db="EMBL/GenBank/DDBJ databases">
        <title>Perkinsus olseni comparative genomics.</title>
        <authorList>
            <person name="Bogema D.R."/>
        </authorList>
    </citation>
    <scope>NUCLEOTIDE SEQUENCE [LARGE SCALE GENOMIC DNA]</scope>
    <source>
        <strain evidence="1">ATCC PRA-205</strain>
    </source>
</reference>